<dbReference type="SUPFAM" id="SSF64288">
    <property type="entry name" value="Chorismate lyase-like"/>
    <property type="match status" value="1"/>
</dbReference>
<dbReference type="Gene3D" id="1.10.10.10">
    <property type="entry name" value="Winged helix-like DNA-binding domain superfamily/Winged helix DNA-binding domain"/>
    <property type="match status" value="1"/>
</dbReference>
<evidence type="ECO:0000256" key="2">
    <source>
        <dbReference type="ARBA" id="ARBA00023125"/>
    </source>
</evidence>
<keyword evidence="6" id="KW-1185">Reference proteome</keyword>
<dbReference type="EMBL" id="PGGW01000071">
    <property type="protein sequence ID" value="PJE93765.1"/>
    <property type="molecule type" value="Genomic_DNA"/>
</dbReference>
<keyword evidence="1" id="KW-0805">Transcription regulation</keyword>
<dbReference type="PROSITE" id="PS50949">
    <property type="entry name" value="HTH_GNTR"/>
    <property type="match status" value="1"/>
</dbReference>
<keyword evidence="2" id="KW-0238">DNA-binding</keyword>
<evidence type="ECO:0000313" key="5">
    <source>
        <dbReference type="EMBL" id="PJE93765.1"/>
    </source>
</evidence>
<dbReference type="GO" id="GO:0003700">
    <property type="term" value="F:DNA-binding transcription factor activity"/>
    <property type="evidence" value="ECO:0007669"/>
    <property type="project" value="InterPro"/>
</dbReference>
<dbReference type="InterPro" id="IPR028978">
    <property type="entry name" value="Chorismate_lyase_/UTRA_dom_sf"/>
</dbReference>
<dbReference type="InterPro" id="IPR036388">
    <property type="entry name" value="WH-like_DNA-bd_sf"/>
</dbReference>
<proteinExistence type="predicted"/>
<dbReference type="SMART" id="SM00345">
    <property type="entry name" value="HTH_GNTR"/>
    <property type="match status" value="1"/>
</dbReference>
<dbReference type="Gene3D" id="3.40.1410.10">
    <property type="entry name" value="Chorismate lyase-like"/>
    <property type="match status" value="1"/>
</dbReference>
<dbReference type="InterPro" id="IPR036390">
    <property type="entry name" value="WH_DNA-bd_sf"/>
</dbReference>
<comment type="caution">
    <text evidence="5">The sequence shown here is derived from an EMBL/GenBank/DDBJ whole genome shotgun (WGS) entry which is preliminary data.</text>
</comment>
<evidence type="ECO:0000256" key="1">
    <source>
        <dbReference type="ARBA" id="ARBA00023015"/>
    </source>
</evidence>
<reference evidence="5 6" key="1">
    <citation type="submission" date="2017-11" db="EMBL/GenBank/DDBJ databases">
        <title>Streptomyces carmine sp. nov., a novel actinomycete isolated from Sophora alopecuroides in Xinjiang, China.</title>
        <authorList>
            <person name="Wang Y."/>
            <person name="Luo X."/>
            <person name="Wan C."/>
            <person name="Zhang L."/>
        </authorList>
    </citation>
    <scope>NUCLEOTIDE SEQUENCE [LARGE SCALE GENOMIC DNA]</scope>
    <source>
        <strain evidence="5 6">TRM SA0054</strain>
    </source>
</reference>
<dbReference type="InterPro" id="IPR050679">
    <property type="entry name" value="Bact_HTH_transcr_reg"/>
</dbReference>
<organism evidence="5 6">
    <name type="scientific">Streptomyces carminius</name>
    <dbReference type="NCBI Taxonomy" id="2665496"/>
    <lineage>
        <taxon>Bacteria</taxon>
        <taxon>Bacillati</taxon>
        <taxon>Actinomycetota</taxon>
        <taxon>Actinomycetes</taxon>
        <taxon>Kitasatosporales</taxon>
        <taxon>Streptomycetaceae</taxon>
        <taxon>Streptomyces</taxon>
    </lineage>
</organism>
<dbReference type="CDD" id="cd07377">
    <property type="entry name" value="WHTH_GntR"/>
    <property type="match status" value="1"/>
</dbReference>
<keyword evidence="3" id="KW-0804">Transcription</keyword>
<evidence type="ECO:0000256" key="3">
    <source>
        <dbReference type="ARBA" id="ARBA00023163"/>
    </source>
</evidence>
<name>A0A2M8LP75_9ACTN</name>
<evidence type="ECO:0000259" key="4">
    <source>
        <dbReference type="PROSITE" id="PS50949"/>
    </source>
</evidence>
<dbReference type="GO" id="GO:0045892">
    <property type="term" value="P:negative regulation of DNA-templated transcription"/>
    <property type="evidence" value="ECO:0007669"/>
    <property type="project" value="TreeGrafter"/>
</dbReference>
<dbReference type="Proteomes" id="UP000230407">
    <property type="component" value="Unassembled WGS sequence"/>
</dbReference>
<dbReference type="PANTHER" id="PTHR44846">
    <property type="entry name" value="MANNOSYL-D-GLYCERATE TRANSPORT/METABOLISM SYSTEM REPRESSOR MNGR-RELATED"/>
    <property type="match status" value="1"/>
</dbReference>
<dbReference type="Pfam" id="PF07702">
    <property type="entry name" value="UTRA"/>
    <property type="match status" value="1"/>
</dbReference>
<gene>
    <name evidence="5" type="ORF">CUT44_31620</name>
</gene>
<dbReference type="InterPro" id="IPR000524">
    <property type="entry name" value="Tscrpt_reg_HTH_GntR"/>
</dbReference>
<dbReference type="InterPro" id="IPR011663">
    <property type="entry name" value="UTRA"/>
</dbReference>
<dbReference type="AlphaFoldDB" id="A0A2M8LP75"/>
<protein>
    <submittedName>
        <fullName evidence="5">GntR family transcriptional regulator</fullName>
    </submittedName>
</protein>
<dbReference type="SUPFAM" id="SSF46785">
    <property type="entry name" value="Winged helix' DNA-binding domain"/>
    <property type="match status" value="1"/>
</dbReference>
<dbReference type="PANTHER" id="PTHR44846:SF17">
    <property type="entry name" value="GNTR-FAMILY TRANSCRIPTIONAL REGULATOR"/>
    <property type="match status" value="1"/>
</dbReference>
<feature type="domain" description="HTH gntR-type" evidence="4">
    <location>
        <begin position="13"/>
        <end position="81"/>
    </location>
</feature>
<sequence length="264" mass="28538">MGETRSKGKEVGVRGYRDLADDLRRRIEEGEFPPGTTLPPITDLMDEYGMARQTVRAALAELANQGLVVVRRKLGTLVRDRRPVRVPLSRYGSVLRPGGTRGPWETACAQQGFDGEMRLMDVQRMSAPDDLAALLEVAPGSELVQRRRHALVGQETVQVQRAWYPAELADRTGFGEGGKVVGGVFGALTGAGLAPAEADERVTSGLPTADEARQLQIGTAVPVLRVQRLTRAVDGTPLEVLRVIAPADRIELVYDRLPLGGSPA</sequence>
<evidence type="ECO:0000313" key="6">
    <source>
        <dbReference type="Proteomes" id="UP000230407"/>
    </source>
</evidence>
<dbReference type="Pfam" id="PF00392">
    <property type="entry name" value="GntR"/>
    <property type="match status" value="1"/>
</dbReference>
<dbReference type="SMART" id="SM00866">
    <property type="entry name" value="UTRA"/>
    <property type="match status" value="1"/>
</dbReference>
<dbReference type="GO" id="GO:0003677">
    <property type="term" value="F:DNA binding"/>
    <property type="evidence" value="ECO:0007669"/>
    <property type="project" value="UniProtKB-KW"/>
</dbReference>
<accession>A0A2M8LP75</accession>
<dbReference type="PRINTS" id="PR00035">
    <property type="entry name" value="HTHGNTR"/>
</dbReference>